<keyword evidence="3" id="KW-1185">Reference proteome</keyword>
<dbReference type="RefSeq" id="WP_114544224.1">
    <property type="nucleotide sequence ID" value="NZ_QQBG01000010.1"/>
</dbReference>
<protein>
    <submittedName>
        <fullName evidence="2">Periplasmic divalent cation tolerance protein CutA</fullName>
    </submittedName>
</protein>
<dbReference type="EMBL" id="QQBG01000010">
    <property type="protein sequence ID" value="RDB31651.1"/>
    <property type="molecule type" value="Genomic_DNA"/>
</dbReference>
<dbReference type="Proteomes" id="UP000253816">
    <property type="component" value="Unassembled WGS sequence"/>
</dbReference>
<dbReference type="SUPFAM" id="SSF54913">
    <property type="entry name" value="GlnB-like"/>
    <property type="match status" value="1"/>
</dbReference>
<sequence>MLSWVKNLFSKKGEEAAVYLFVTLPARDVAVVLIRELLGSHLIACASLFPVTSLFFWEGQVVEEEEWKLLLKSRQSLFKAINAKIREKSPYSITEVSLLQVEKMDHLYRDWLFSMTTWKEG</sequence>
<comment type="caution">
    <text evidence="2">The sequence shown here is derived from an EMBL/GenBank/DDBJ whole genome shotgun (WGS) entry which is preliminary data.</text>
</comment>
<accession>A0A369KAM1</accession>
<dbReference type="GO" id="GO:0005507">
    <property type="term" value="F:copper ion binding"/>
    <property type="evidence" value="ECO:0007669"/>
    <property type="project" value="TreeGrafter"/>
</dbReference>
<dbReference type="GO" id="GO:0010038">
    <property type="term" value="P:response to metal ion"/>
    <property type="evidence" value="ECO:0007669"/>
    <property type="project" value="InterPro"/>
</dbReference>
<dbReference type="PANTHER" id="PTHR23419:SF8">
    <property type="entry name" value="FI09726P"/>
    <property type="match status" value="1"/>
</dbReference>
<reference evidence="2 3" key="1">
    <citation type="submission" date="2018-07" db="EMBL/GenBank/DDBJ databases">
        <title>Comparative genomics of the Candidatus Parilichlamydiaceae reveals evidence of convergent evolution and genome reduction in the phylum Chlamydiae.</title>
        <authorList>
            <person name="Taylor-Brown A."/>
            <person name="Polkinghorne A."/>
        </authorList>
    </citation>
    <scope>NUCLEOTIDE SEQUENCE [LARGE SCALE GENOMIC DNA]</scope>
    <source>
        <strain evidence="2 3">Hat2</strain>
    </source>
</reference>
<evidence type="ECO:0000256" key="1">
    <source>
        <dbReference type="ARBA" id="ARBA00010169"/>
    </source>
</evidence>
<dbReference type="InterPro" id="IPR004323">
    <property type="entry name" value="Ion_tolerance_CutA"/>
</dbReference>
<gene>
    <name evidence="2" type="ORF">HAT2_00262</name>
</gene>
<name>A0A369KAM1_9BACT</name>
<proteinExistence type="inferred from homology"/>
<organism evidence="2 3">
    <name type="scientific">Candidatus Similichlamydia laticola</name>
    <dbReference type="NCBI Taxonomy" id="2170265"/>
    <lineage>
        <taxon>Bacteria</taxon>
        <taxon>Pseudomonadati</taxon>
        <taxon>Chlamydiota</taxon>
        <taxon>Chlamydiia</taxon>
        <taxon>Parachlamydiales</taxon>
        <taxon>Candidatus Parilichlamydiaceae</taxon>
        <taxon>Candidatus Similichlamydia</taxon>
    </lineage>
</organism>
<dbReference type="AlphaFoldDB" id="A0A369KAM1"/>
<dbReference type="InterPro" id="IPR015867">
    <property type="entry name" value="N-reg_PII/ATP_PRibTrfase_C"/>
</dbReference>
<comment type="similarity">
    <text evidence="1">Belongs to the CutA family.</text>
</comment>
<dbReference type="Gene3D" id="3.30.70.120">
    <property type="match status" value="1"/>
</dbReference>
<evidence type="ECO:0000313" key="2">
    <source>
        <dbReference type="EMBL" id="RDB31651.1"/>
    </source>
</evidence>
<dbReference type="Pfam" id="PF03091">
    <property type="entry name" value="CutA1"/>
    <property type="match status" value="1"/>
</dbReference>
<dbReference type="InterPro" id="IPR011322">
    <property type="entry name" value="N-reg_PII-like_a/b"/>
</dbReference>
<dbReference type="OrthoDB" id="21555at2"/>
<dbReference type="PANTHER" id="PTHR23419">
    <property type="entry name" value="DIVALENT CATION TOLERANCE CUTA-RELATED"/>
    <property type="match status" value="1"/>
</dbReference>
<evidence type="ECO:0000313" key="3">
    <source>
        <dbReference type="Proteomes" id="UP000253816"/>
    </source>
</evidence>